<name>A0ABP8HNC9_9SPHI</name>
<dbReference type="InterPro" id="IPR002491">
    <property type="entry name" value="ABC_transptr_periplasmic_BD"/>
</dbReference>
<dbReference type="PROSITE" id="PS50983">
    <property type="entry name" value="FE_B12_PBP"/>
    <property type="match status" value="1"/>
</dbReference>
<evidence type="ECO:0000259" key="2">
    <source>
        <dbReference type="PROSITE" id="PS50983"/>
    </source>
</evidence>
<dbReference type="Proteomes" id="UP001500582">
    <property type="component" value="Unassembled WGS sequence"/>
</dbReference>
<keyword evidence="4" id="KW-1185">Reference proteome</keyword>
<dbReference type="SUPFAM" id="SSF53807">
    <property type="entry name" value="Helical backbone' metal receptor"/>
    <property type="match status" value="1"/>
</dbReference>
<evidence type="ECO:0000313" key="4">
    <source>
        <dbReference type="Proteomes" id="UP001500582"/>
    </source>
</evidence>
<feature type="domain" description="Fe/B12 periplasmic-binding" evidence="2">
    <location>
        <begin position="25"/>
        <end position="276"/>
    </location>
</feature>
<gene>
    <name evidence="3" type="ORF">GCM10023149_54300</name>
</gene>
<keyword evidence="1" id="KW-0732">Signal</keyword>
<accession>A0ABP8HNC9</accession>
<comment type="caution">
    <text evidence="3">The sequence shown here is derived from an EMBL/GenBank/DDBJ whole genome shotgun (WGS) entry which is preliminary data.</text>
</comment>
<dbReference type="RefSeq" id="WP_345214392.1">
    <property type="nucleotide sequence ID" value="NZ_BAABFT010000033.1"/>
</dbReference>
<dbReference type="Gene3D" id="3.40.50.1980">
    <property type="entry name" value="Nitrogenase molybdenum iron protein domain"/>
    <property type="match status" value="2"/>
</dbReference>
<evidence type="ECO:0000256" key="1">
    <source>
        <dbReference type="SAM" id="SignalP"/>
    </source>
</evidence>
<evidence type="ECO:0000313" key="3">
    <source>
        <dbReference type="EMBL" id="GAA4341782.1"/>
    </source>
</evidence>
<dbReference type="PANTHER" id="PTHR30535:SF4">
    <property type="entry name" value="HEMIN-BINDING PERIPLASMIC PROTEIN HMUT"/>
    <property type="match status" value="1"/>
</dbReference>
<dbReference type="PANTHER" id="PTHR30535">
    <property type="entry name" value="VITAMIN B12-BINDING PROTEIN"/>
    <property type="match status" value="1"/>
</dbReference>
<dbReference type="InterPro" id="IPR050902">
    <property type="entry name" value="ABC_Transporter_SBP"/>
</dbReference>
<organism evidence="3 4">
    <name type="scientific">Mucilaginibacter gynuensis</name>
    <dbReference type="NCBI Taxonomy" id="1302236"/>
    <lineage>
        <taxon>Bacteria</taxon>
        <taxon>Pseudomonadati</taxon>
        <taxon>Bacteroidota</taxon>
        <taxon>Sphingobacteriia</taxon>
        <taxon>Sphingobacteriales</taxon>
        <taxon>Sphingobacteriaceae</taxon>
        <taxon>Mucilaginibacter</taxon>
    </lineage>
</organism>
<feature type="signal peptide" evidence="1">
    <location>
        <begin position="1"/>
        <end position="20"/>
    </location>
</feature>
<protein>
    <submittedName>
        <fullName evidence="3">Hemin ABC transporter substrate-binding protein</fullName>
    </submittedName>
</protein>
<dbReference type="EMBL" id="BAABFT010000033">
    <property type="protein sequence ID" value="GAA4341782.1"/>
    <property type="molecule type" value="Genomic_DNA"/>
</dbReference>
<feature type="chain" id="PRO_5045589466" evidence="1">
    <location>
        <begin position="21"/>
        <end position="276"/>
    </location>
</feature>
<dbReference type="Pfam" id="PF01497">
    <property type="entry name" value="Peripla_BP_2"/>
    <property type="match status" value="1"/>
</dbReference>
<proteinExistence type="predicted"/>
<reference evidence="4" key="1">
    <citation type="journal article" date="2019" name="Int. J. Syst. Evol. Microbiol.">
        <title>The Global Catalogue of Microorganisms (GCM) 10K type strain sequencing project: providing services to taxonomists for standard genome sequencing and annotation.</title>
        <authorList>
            <consortium name="The Broad Institute Genomics Platform"/>
            <consortium name="The Broad Institute Genome Sequencing Center for Infectious Disease"/>
            <person name="Wu L."/>
            <person name="Ma J."/>
        </authorList>
    </citation>
    <scope>NUCLEOTIDE SEQUENCE [LARGE SCALE GENOMIC DNA]</scope>
    <source>
        <strain evidence="4">JCM 17705</strain>
    </source>
</reference>
<sequence length="276" mass="29133">MKKLICLLTVCLAFAIGAKAASPKRIITLSGALTETVDALGFGKNIVAVDVTSTYPAYANQLPKVSKSRSVSAEGLISFSPELVLAPEGSVSKEIESQLTAAGIKLVSIKQTYTVAGSYDFIRDVAAALQAQAKGAALIKQSKTKIDNAVAAAKKAKKNTKVLFIYARGPGVMMVAGKNTSIDGIITLAGGTNAVTNFNDFKPYTTEALVQANPDIILMFDFGFSSLGGMDSILKIPGMEQTKAGKNKRIVQMDGGLLTNFSVRLDQAIVQLHNKL</sequence>